<dbReference type="PANTHER" id="PTHR22957">
    <property type="entry name" value="TBC1 DOMAIN FAMILY MEMBER GTPASE-ACTIVATING PROTEIN"/>
    <property type="match status" value="1"/>
</dbReference>
<feature type="compositionally biased region" description="Polar residues" evidence="2">
    <location>
        <begin position="265"/>
        <end position="280"/>
    </location>
</feature>
<evidence type="ECO:0000256" key="1">
    <source>
        <dbReference type="ARBA" id="ARBA00022468"/>
    </source>
</evidence>
<dbReference type="InterPro" id="IPR000195">
    <property type="entry name" value="Rab-GAP-TBC_dom"/>
</dbReference>
<dbReference type="AlphaFoldDB" id="A0AAD6YKB4"/>
<gene>
    <name evidence="4" type="ORF">GGX14DRAFT_590599</name>
</gene>
<evidence type="ECO:0000256" key="2">
    <source>
        <dbReference type="SAM" id="MobiDB-lite"/>
    </source>
</evidence>
<proteinExistence type="predicted"/>
<dbReference type="Gene3D" id="1.10.8.270">
    <property type="entry name" value="putative rabgap domain of human tbc1 domain family member 14 like domains"/>
    <property type="match status" value="1"/>
</dbReference>
<protein>
    <submittedName>
        <fullName evidence="4">Rab-GTPase-TBC domain-containing protein</fullName>
    </submittedName>
</protein>
<evidence type="ECO:0000313" key="5">
    <source>
        <dbReference type="Proteomes" id="UP001219525"/>
    </source>
</evidence>
<feature type="domain" description="Rab-GAP TBC" evidence="3">
    <location>
        <begin position="462"/>
        <end position="722"/>
    </location>
</feature>
<feature type="region of interest" description="Disordered" evidence="2">
    <location>
        <begin position="536"/>
        <end position="555"/>
    </location>
</feature>
<dbReference type="PROSITE" id="PS50086">
    <property type="entry name" value="TBC_RABGAP"/>
    <property type="match status" value="1"/>
</dbReference>
<evidence type="ECO:0000313" key="4">
    <source>
        <dbReference type="EMBL" id="KAJ7219192.1"/>
    </source>
</evidence>
<dbReference type="Gene3D" id="1.10.472.80">
    <property type="entry name" value="Ypt/Rab-GAP domain of gyp1p, domain 3"/>
    <property type="match status" value="1"/>
</dbReference>
<dbReference type="SMART" id="SM00164">
    <property type="entry name" value="TBC"/>
    <property type="match status" value="1"/>
</dbReference>
<dbReference type="PANTHER" id="PTHR22957:SF502">
    <property type="entry name" value="SMALL G PROTEIN SIGNALING MODULATOR 2-RELATED"/>
    <property type="match status" value="1"/>
</dbReference>
<dbReference type="GO" id="GO:0005096">
    <property type="term" value="F:GTPase activator activity"/>
    <property type="evidence" value="ECO:0007669"/>
    <property type="project" value="UniProtKB-KW"/>
</dbReference>
<feature type="non-terminal residue" evidence="4">
    <location>
        <position position="1"/>
    </location>
</feature>
<dbReference type="Proteomes" id="UP001219525">
    <property type="component" value="Unassembled WGS sequence"/>
</dbReference>
<feature type="region of interest" description="Disordered" evidence="2">
    <location>
        <begin position="250"/>
        <end position="294"/>
    </location>
</feature>
<dbReference type="EMBL" id="JARJCW010000011">
    <property type="protein sequence ID" value="KAJ7219192.1"/>
    <property type="molecule type" value="Genomic_DNA"/>
</dbReference>
<reference evidence="4" key="1">
    <citation type="submission" date="2023-03" db="EMBL/GenBank/DDBJ databases">
        <title>Massive genome expansion in bonnet fungi (Mycena s.s.) driven by repeated elements and novel gene families across ecological guilds.</title>
        <authorList>
            <consortium name="Lawrence Berkeley National Laboratory"/>
            <person name="Harder C.B."/>
            <person name="Miyauchi S."/>
            <person name="Viragh M."/>
            <person name="Kuo A."/>
            <person name="Thoen E."/>
            <person name="Andreopoulos B."/>
            <person name="Lu D."/>
            <person name="Skrede I."/>
            <person name="Drula E."/>
            <person name="Henrissat B."/>
            <person name="Morin E."/>
            <person name="Kohler A."/>
            <person name="Barry K."/>
            <person name="LaButti K."/>
            <person name="Morin E."/>
            <person name="Salamov A."/>
            <person name="Lipzen A."/>
            <person name="Mereny Z."/>
            <person name="Hegedus B."/>
            <person name="Baldrian P."/>
            <person name="Stursova M."/>
            <person name="Weitz H."/>
            <person name="Taylor A."/>
            <person name="Grigoriev I.V."/>
            <person name="Nagy L.G."/>
            <person name="Martin F."/>
            <person name="Kauserud H."/>
        </authorList>
    </citation>
    <scope>NUCLEOTIDE SEQUENCE</scope>
    <source>
        <strain evidence="4">9144</strain>
    </source>
</reference>
<accession>A0AAD6YKB4</accession>
<comment type="caution">
    <text evidence="4">The sequence shown here is derived from an EMBL/GenBank/DDBJ whole genome shotgun (WGS) entry which is preliminary data.</text>
</comment>
<evidence type="ECO:0000259" key="3">
    <source>
        <dbReference type="PROSITE" id="PS50086"/>
    </source>
</evidence>
<dbReference type="Pfam" id="PF00566">
    <property type="entry name" value="RabGAP-TBC"/>
    <property type="match status" value="1"/>
</dbReference>
<keyword evidence="5" id="KW-1185">Reference proteome</keyword>
<organism evidence="4 5">
    <name type="scientific">Mycena pura</name>
    <dbReference type="NCBI Taxonomy" id="153505"/>
    <lineage>
        <taxon>Eukaryota</taxon>
        <taxon>Fungi</taxon>
        <taxon>Dikarya</taxon>
        <taxon>Basidiomycota</taxon>
        <taxon>Agaricomycotina</taxon>
        <taxon>Agaricomycetes</taxon>
        <taxon>Agaricomycetidae</taxon>
        <taxon>Agaricales</taxon>
        <taxon>Marasmiineae</taxon>
        <taxon>Mycenaceae</taxon>
        <taxon>Mycena</taxon>
    </lineage>
</organism>
<name>A0AAD6YKB4_9AGAR</name>
<feature type="region of interest" description="Disordered" evidence="2">
    <location>
        <begin position="152"/>
        <end position="188"/>
    </location>
</feature>
<dbReference type="SUPFAM" id="SSF47923">
    <property type="entry name" value="Ypt/Rab-GAP domain of gyp1p"/>
    <property type="match status" value="2"/>
</dbReference>
<dbReference type="InterPro" id="IPR035969">
    <property type="entry name" value="Rab-GAP_TBC_sf"/>
</dbReference>
<sequence>MVEIKRVNPPNVDMSQEDAKYRLVYTKSKVYVNPTAYARDNIPGFVAIVKREAVNPTYLLAWIPETLLNEKGATEWNKFSKVEESSVLDEEDEDVVLIDLPTQRPESYAFSVPVTSIYSLLVHAPTLSSWYGSVGINLINGDTLPTLHFHDDESRSFTLPPPPAKKRNGVTSYPPPPTTATAATSPQPINSWGGEQLLARLRSYAHVLRSTLQPSLYLIDPSRADIEAHSTQLFADDAVDDILAQSSYANSHSPIPAHRRPRPLSSPTMNLSPNPYSHRSSVLHRSLASAGAHAQSSSQARTALLQSFSNITRATRHAAQNILSHPLAKPIIPHLPDPVRSLVNANGEWSSWVDKSGVGEFESARVYLARWARIVAEEGERARRREAQTLPSSFSGGVGEETSSLGIFELLHSTSNLPTPNASRDPRHPIDEKTWASWFAADGRPTVRLEHMRREVFRRGIDANDTLRQKVWPFVLGVLQWDSTDAERAKAWEEKRKTYHDIKDEWCGVPEVFNRVDILEERHRIDVDCRRTDRTQPLFATPKSPTESTEMDDEKERAKRYSTISPEMADIGAQSPTNEHIDRLAGILLTYNIYEKELGYVQGMSDMCAPLYVVMAADEAMTFWCFVEFMNRTKQNFLRDQSGMKKQLVTLQELIEVMDPELYRHLEKTDGMNLFFCFRRVKNVSPFYSQFDIKCSWVLIAFKREFPFDDVLRLWEVLWTDYYSNEFLLFVALAVLESHRDVILRYLVEFDEILKYCNELSMTIELDSTLAQAEVLFLSFAQLVADIDRRRAEDQTPSTDGLRRRVSQGKAVPDIPLNMPILSENLRDLLKAGR</sequence>
<keyword evidence="1" id="KW-0343">GTPase activation</keyword>